<dbReference type="InterPro" id="IPR025158">
    <property type="entry name" value="Mg_chelat-rel_C"/>
</dbReference>
<protein>
    <submittedName>
        <fullName evidence="5">ATP-dependent protease</fullName>
    </submittedName>
</protein>
<dbReference type="GO" id="GO:0005524">
    <property type="term" value="F:ATP binding"/>
    <property type="evidence" value="ECO:0007669"/>
    <property type="project" value="UniProtKB-KW"/>
</dbReference>
<dbReference type="RefSeq" id="WP_155317217.1">
    <property type="nucleotide sequence ID" value="NZ_AP021874.1"/>
</dbReference>
<name>A0A5K7YJU7_9BACT</name>
<dbReference type="PRINTS" id="PR01657">
    <property type="entry name" value="MCMFAMILY"/>
</dbReference>
<dbReference type="PANTHER" id="PTHR32039:SF7">
    <property type="entry name" value="COMPETENCE PROTEIN COMM"/>
    <property type="match status" value="1"/>
</dbReference>
<dbReference type="Gene3D" id="3.40.50.300">
    <property type="entry name" value="P-loop containing nucleotide triphosphate hydrolases"/>
    <property type="match status" value="1"/>
</dbReference>
<evidence type="ECO:0000313" key="5">
    <source>
        <dbReference type="EMBL" id="BBO69138.1"/>
    </source>
</evidence>
<evidence type="ECO:0000313" key="6">
    <source>
        <dbReference type="Proteomes" id="UP000427906"/>
    </source>
</evidence>
<dbReference type="AlphaFoldDB" id="A0A5K7YJU7"/>
<dbReference type="InterPro" id="IPR027417">
    <property type="entry name" value="P-loop_NTPase"/>
</dbReference>
<accession>A0A5K7YJU7</accession>
<dbReference type="InterPro" id="IPR014721">
    <property type="entry name" value="Ribsml_uS5_D2-typ_fold_subgr"/>
</dbReference>
<dbReference type="Pfam" id="PF13335">
    <property type="entry name" value="Mg_chelatase_C"/>
    <property type="match status" value="1"/>
</dbReference>
<dbReference type="NCBIfam" id="TIGR00368">
    <property type="entry name" value="YifB family Mg chelatase-like AAA ATPase"/>
    <property type="match status" value="1"/>
</dbReference>
<keyword evidence="6" id="KW-1185">Reference proteome</keyword>
<evidence type="ECO:0000259" key="4">
    <source>
        <dbReference type="SMART" id="SM00382"/>
    </source>
</evidence>
<dbReference type="Pfam" id="PF13541">
    <property type="entry name" value="ChlI"/>
    <property type="match status" value="1"/>
</dbReference>
<dbReference type="InterPro" id="IPR004482">
    <property type="entry name" value="Mg_chelat-rel"/>
</dbReference>
<keyword evidence="2" id="KW-0547">Nucleotide-binding</keyword>
<gene>
    <name evidence="5" type="primary">comM</name>
    <name evidence="5" type="ORF">DSCA_30680</name>
</gene>
<dbReference type="KEGG" id="dalk:DSCA_30680"/>
<dbReference type="InterPro" id="IPR020568">
    <property type="entry name" value="Ribosomal_Su5_D2-typ_SF"/>
</dbReference>
<dbReference type="PANTHER" id="PTHR32039">
    <property type="entry name" value="MAGNESIUM-CHELATASE SUBUNIT CHLI"/>
    <property type="match status" value="1"/>
</dbReference>
<dbReference type="InterPro" id="IPR003593">
    <property type="entry name" value="AAA+_ATPase"/>
</dbReference>
<reference evidence="5 6" key="1">
    <citation type="submission" date="2019-11" db="EMBL/GenBank/DDBJ databases">
        <title>Comparative genomics of hydrocarbon-degrading Desulfosarcina strains.</title>
        <authorList>
            <person name="Watanabe M."/>
            <person name="Kojima H."/>
            <person name="Fukui M."/>
        </authorList>
    </citation>
    <scope>NUCLEOTIDE SEQUENCE [LARGE SCALE GENOMIC DNA]</scope>
    <source>
        <strain evidence="5 6">PL12</strain>
    </source>
</reference>
<dbReference type="SUPFAM" id="SSF52540">
    <property type="entry name" value="P-loop containing nucleoside triphosphate hydrolases"/>
    <property type="match status" value="1"/>
</dbReference>
<comment type="similarity">
    <text evidence="1">Belongs to the Mg-chelatase subunits D/I family. ComM subfamily.</text>
</comment>
<dbReference type="Gene3D" id="3.30.230.10">
    <property type="match status" value="1"/>
</dbReference>
<dbReference type="CDD" id="cd00009">
    <property type="entry name" value="AAA"/>
    <property type="match status" value="1"/>
</dbReference>
<dbReference type="GO" id="GO:0008233">
    <property type="term" value="F:peptidase activity"/>
    <property type="evidence" value="ECO:0007669"/>
    <property type="project" value="UniProtKB-KW"/>
</dbReference>
<dbReference type="SMART" id="SM00382">
    <property type="entry name" value="AAA"/>
    <property type="match status" value="1"/>
</dbReference>
<keyword evidence="3" id="KW-0067">ATP-binding</keyword>
<dbReference type="OrthoDB" id="9813147at2"/>
<dbReference type="Proteomes" id="UP000427906">
    <property type="component" value="Chromosome"/>
</dbReference>
<dbReference type="GO" id="GO:0006508">
    <property type="term" value="P:proteolysis"/>
    <property type="evidence" value="ECO:0007669"/>
    <property type="project" value="UniProtKB-KW"/>
</dbReference>
<proteinExistence type="inferred from homology"/>
<keyword evidence="5" id="KW-0378">Hydrolase</keyword>
<feature type="domain" description="AAA+ ATPase" evidence="4">
    <location>
        <begin position="213"/>
        <end position="396"/>
    </location>
</feature>
<dbReference type="EMBL" id="AP021874">
    <property type="protein sequence ID" value="BBO69138.1"/>
    <property type="molecule type" value="Genomic_DNA"/>
</dbReference>
<keyword evidence="5" id="KW-0645">Protease</keyword>
<dbReference type="InterPro" id="IPR045006">
    <property type="entry name" value="CHLI-like"/>
</dbReference>
<dbReference type="Pfam" id="PF01078">
    <property type="entry name" value="Mg_chelatase"/>
    <property type="match status" value="1"/>
</dbReference>
<evidence type="ECO:0000256" key="3">
    <source>
        <dbReference type="ARBA" id="ARBA00022840"/>
    </source>
</evidence>
<organism evidence="5 6">
    <name type="scientific">Desulfosarcina alkanivorans</name>
    <dbReference type="NCBI Taxonomy" id="571177"/>
    <lineage>
        <taxon>Bacteria</taxon>
        <taxon>Pseudomonadati</taxon>
        <taxon>Thermodesulfobacteriota</taxon>
        <taxon>Desulfobacteria</taxon>
        <taxon>Desulfobacterales</taxon>
        <taxon>Desulfosarcinaceae</taxon>
        <taxon>Desulfosarcina</taxon>
    </lineage>
</organism>
<dbReference type="SUPFAM" id="SSF54211">
    <property type="entry name" value="Ribosomal protein S5 domain 2-like"/>
    <property type="match status" value="1"/>
</dbReference>
<dbReference type="InterPro" id="IPR001208">
    <property type="entry name" value="MCM_dom"/>
</dbReference>
<evidence type="ECO:0000256" key="2">
    <source>
        <dbReference type="ARBA" id="ARBA00022741"/>
    </source>
</evidence>
<evidence type="ECO:0000256" key="1">
    <source>
        <dbReference type="ARBA" id="ARBA00006354"/>
    </source>
</evidence>
<dbReference type="GO" id="GO:0003677">
    <property type="term" value="F:DNA binding"/>
    <property type="evidence" value="ECO:0007669"/>
    <property type="project" value="InterPro"/>
</dbReference>
<dbReference type="InterPro" id="IPR000523">
    <property type="entry name" value="Mg_chelatse_chII-like_cat_dom"/>
</dbReference>
<sequence>MLARVLSSAVIGIEAYLVEVEVDIAQGLPTFTTVGLPETAVKESRERVKSAITNSGYTFPADRITVNLAPANIKKEGTGFDLPMAIGILSATGILPGQAVSGYLFLGELSLDGRVKPVNGSLPMAIAAKQAGYRGIIVPTDNGKEASVVSNLSVYPVRTLGQVVDFLRGFKSILPLKTDLGAVFNAPDCSGMDFAEVMGQEHAKRALEIAAAGSHNVIMVGPPGSGKTMLARRISTILPPMTFQEAIETTKIFSVVGLLNRDQPLVTRRPFRSPHHTISDAGLIGGGHVPRPGEVSLAHNGVLFLDELPEYKKNVLEVLRQPLEDLQVTIARAATTLTYPSSFMLIAAMNPCPCGYLSDSRHACRCTAHQIHRYRSKISGPLLDRIDIHVEVPAVAHKDLIAATDTESSGAIRRRVVAARQTQNQRFNRTRIYANAQMASRHIRAHCRIGDDAARILESAIERLGLSARAYNRILKISRTIADLEGVAAIQVHHVTEAIQYRSLDRSMQHQ</sequence>